<dbReference type="Gene3D" id="1.10.260.40">
    <property type="entry name" value="lambda repressor-like DNA-binding domains"/>
    <property type="match status" value="1"/>
</dbReference>
<reference evidence="4" key="1">
    <citation type="journal article" date="2019" name="Int. J. Syst. Evol. Microbiol.">
        <title>The Global Catalogue of Microorganisms (GCM) 10K type strain sequencing project: providing services to taxonomists for standard genome sequencing and annotation.</title>
        <authorList>
            <consortium name="The Broad Institute Genomics Platform"/>
            <consortium name="The Broad Institute Genome Sequencing Center for Infectious Disease"/>
            <person name="Wu L."/>
            <person name="Ma J."/>
        </authorList>
    </citation>
    <scope>NUCLEOTIDE SEQUENCE [LARGE SCALE GENOMIC DNA]</scope>
    <source>
        <strain evidence="4">JCM 17695</strain>
    </source>
</reference>
<feature type="domain" description="HTH cro/C1-type" evidence="2">
    <location>
        <begin position="13"/>
        <end position="44"/>
    </location>
</feature>
<sequence>MGGQAAASFGEVLRAHRLRARLTQQELADRSGISVRALRYIERGSVGHPGRTRCASWPPRSGWPRRS</sequence>
<comment type="caution">
    <text evidence="3">The sequence shown here is derived from an EMBL/GenBank/DDBJ whole genome shotgun (WGS) entry which is preliminary data.</text>
</comment>
<dbReference type="EMBL" id="JBHTEY010000004">
    <property type="protein sequence ID" value="MFC7613408.1"/>
    <property type="molecule type" value="Genomic_DNA"/>
</dbReference>
<dbReference type="InterPro" id="IPR001387">
    <property type="entry name" value="Cro/C1-type_HTH"/>
</dbReference>
<name>A0ABW2TKN7_9PSEU</name>
<accession>A0ABW2TKN7</accession>
<organism evidence="3 4">
    <name type="scientific">Actinokineospora soli</name>
    <dbReference type="NCBI Taxonomy" id="1048753"/>
    <lineage>
        <taxon>Bacteria</taxon>
        <taxon>Bacillati</taxon>
        <taxon>Actinomycetota</taxon>
        <taxon>Actinomycetes</taxon>
        <taxon>Pseudonocardiales</taxon>
        <taxon>Pseudonocardiaceae</taxon>
        <taxon>Actinokineospora</taxon>
    </lineage>
</organism>
<proteinExistence type="predicted"/>
<protein>
    <submittedName>
        <fullName evidence="3">Helix-turn-helix transcriptional regulator</fullName>
    </submittedName>
</protein>
<dbReference type="SUPFAM" id="SSF47413">
    <property type="entry name" value="lambda repressor-like DNA-binding domains"/>
    <property type="match status" value="1"/>
</dbReference>
<keyword evidence="4" id="KW-1185">Reference proteome</keyword>
<feature type="region of interest" description="Disordered" evidence="1">
    <location>
        <begin position="46"/>
        <end position="67"/>
    </location>
</feature>
<dbReference type="Pfam" id="PF13560">
    <property type="entry name" value="HTH_31"/>
    <property type="match status" value="1"/>
</dbReference>
<evidence type="ECO:0000313" key="4">
    <source>
        <dbReference type="Proteomes" id="UP001596512"/>
    </source>
</evidence>
<dbReference type="CDD" id="cd00093">
    <property type="entry name" value="HTH_XRE"/>
    <property type="match status" value="1"/>
</dbReference>
<evidence type="ECO:0000256" key="1">
    <source>
        <dbReference type="SAM" id="MobiDB-lite"/>
    </source>
</evidence>
<dbReference type="Proteomes" id="UP001596512">
    <property type="component" value="Unassembled WGS sequence"/>
</dbReference>
<gene>
    <name evidence="3" type="ORF">ACFQV2_07120</name>
</gene>
<dbReference type="PROSITE" id="PS50943">
    <property type="entry name" value="HTH_CROC1"/>
    <property type="match status" value="1"/>
</dbReference>
<evidence type="ECO:0000259" key="2">
    <source>
        <dbReference type="PROSITE" id="PS50943"/>
    </source>
</evidence>
<evidence type="ECO:0000313" key="3">
    <source>
        <dbReference type="EMBL" id="MFC7613408.1"/>
    </source>
</evidence>
<dbReference type="InterPro" id="IPR010982">
    <property type="entry name" value="Lambda_DNA-bd_dom_sf"/>
</dbReference>